<evidence type="ECO:0000256" key="4">
    <source>
        <dbReference type="ARBA" id="ARBA00023163"/>
    </source>
</evidence>
<dbReference type="GO" id="GO:2000032">
    <property type="term" value="P:regulation of secondary shoot formation"/>
    <property type="evidence" value="ECO:0007669"/>
    <property type="project" value="TreeGrafter"/>
</dbReference>
<dbReference type="Proteomes" id="UP000515123">
    <property type="component" value="Linkage group 6"/>
</dbReference>
<accession>A0A6P5F5H3</accession>
<evidence type="ECO:0000256" key="1">
    <source>
        <dbReference type="ARBA" id="ARBA00004123"/>
    </source>
</evidence>
<evidence type="ECO:0000256" key="2">
    <source>
        <dbReference type="ARBA" id="ARBA00023015"/>
    </source>
</evidence>
<organism evidence="9 10">
    <name type="scientific">Ananas comosus</name>
    <name type="common">Pineapple</name>
    <name type="synonym">Ananas ananas</name>
    <dbReference type="NCBI Taxonomy" id="4615"/>
    <lineage>
        <taxon>Eukaryota</taxon>
        <taxon>Viridiplantae</taxon>
        <taxon>Streptophyta</taxon>
        <taxon>Embryophyta</taxon>
        <taxon>Tracheophyta</taxon>
        <taxon>Spermatophyta</taxon>
        <taxon>Magnoliopsida</taxon>
        <taxon>Liliopsida</taxon>
        <taxon>Poales</taxon>
        <taxon>Bromeliaceae</taxon>
        <taxon>Bromelioideae</taxon>
        <taxon>Ananas</taxon>
    </lineage>
</organism>
<reference evidence="10" key="2">
    <citation type="submission" date="2025-08" db="UniProtKB">
        <authorList>
            <consortium name="RefSeq"/>
        </authorList>
    </citation>
    <scope>IDENTIFICATION</scope>
    <source>
        <tissue evidence="10">Leaf</tissue>
    </source>
</reference>
<keyword evidence="9" id="KW-1185">Reference proteome</keyword>
<evidence type="ECO:0000313" key="9">
    <source>
        <dbReference type="Proteomes" id="UP000515123"/>
    </source>
</evidence>
<feature type="region of interest" description="Disordered" evidence="6">
    <location>
        <begin position="186"/>
        <end position="225"/>
    </location>
</feature>
<evidence type="ECO:0000259" key="8">
    <source>
        <dbReference type="PROSITE" id="PS51370"/>
    </source>
</evidence>
<reference evidence="9" key="1">
    <citation type="journal article" date="2015" name="Nat. Genet.">
        <title>The pineapple genome and the evolution of CAM photosynthesis.</title>
        <authorList>
            <person name="Ming R."/>
            <person name="VanBuren R."/>
            <person name="Wai C.M."/>
            <person name="Tang H."/>
            <person name="Schatz M.C."/>
            <person name="Bowers J.E."/>
            <person name="Lyons E."/>
            <person name="Wang M.L."/>
            <person name="Chen J."/>
            <person name="Biggers E."/>
            <person name="Zhang J."/>
            <person name="Huang L."/>
            <person name="Zhang L."/>
            <person name="Miao W."/>
            <person name="Zhang J."/>
            <person name="Ye Z."/>
            <person name="Miao C."/>
            <person name="Lin Z."/>
            <person name="Wang H."/>
            <person name="Zhou H."/>
            <person name="Yim W.C."/>
            <person name="Priest H.D."/>
            <person name="Zheng C."/>
            <person name="Woodhouse M."/>
            <person name="Edger P.P."/>
            <person name="Guyot R."/>
            <person name="Guo H.B."/>
            <person name="Guo H."/>
            <person name="Zheng G."/>
            <person name="Singh R."/>
            <person name="Sharma A."/>
            <person name="Min X."/>
            <person name="Zheng Y."/>
            <person name="Lee H."/>
            <person name="Gurtowski J."/>
            <person name="Sedlazeck F.J."/>
            <person name="Harkess A."/>
            <person name="McKain M.R."/>
            <person name="Liao Z."/>
            <person name="Fang J."/>
            <person name="Liu J."/>
            <person name="Zhang X."/>
            <person name="Zhang Q."/>
            <person name="Hu W."/>
            <person name="Qin Y."/>
            <person name="Wang K."/>
            <person name="Chen L.Y."/>
            <person name="Shirley N."/>
            <person name="Lin Y.R."/>
            <person name="Liu L.Y."/>
            <person name="Hernandez A.G."/>
            <person name="Wright C.L."/>
            <person name="Bulone V."/>
            <person name="Tuskan G.A."/>
            <person name="Heath K."/>
            <person name="Zee F."/>
            <person name="Moore P.H."/>
            <person name="Sunkar R."/>
            <person name="Leebens-Mack J.H."/>
            <person name="Mockler T."/>
            <person name="Bennetzen J.L."/>
            <person name="Freeling M."/>
            <person name="Sankoff D."/>
            <person name="Paterson A.H."/>
            <person name="Zhu X."/>
            <person name="Yang X."/>
            <person name="Smith J.A."/>
            <person name="Cushman J.C."/>
            <person name="Paull R.E."/>
            <person name="Yu Q."/>
        </authorList>
    </citation>
    <scope>NUCLEOTIDE SEQUENCE [LARGE SCALE GENOMIC DNA]</scope>
    <source>
        <strain evidence="9">cv. F153</strain>
    </source>
</reference>
<keyword evidence="5" id="KW-0539">Nucleus</keyword>
<sequence length="321" mass="35660">MLPYLNPQYLSGKSFYRQQEASLPLSNSAAALSPPTYDIDLFAAHFLPSDWPGPLDTPDLAPQGSKEANAAAAPPAREGGQKKRRLRTDRHSKITTAQGVRDRRMRLSLDVAGKFFALQDMLGFDKASQTVDWLLTQSKPAIKRLINESSNKNNNKTPEKCESCTSEWGDLISATSLTASRKGKVDKAVSKAAVDPNPSKGLREKARARARERTQEKRRMMGNGMGNGCKIYQMAPAEAENIVKEGDCFNGDKNERSTVAVVPSWDICKNGKVDYLINELMNKGFTGNIEEEEEEEEEEGNSFGNMQFQDSSWDDYSMLSF</sequence>
<evidence type="ECO:0000256" key="3">
    <source>
        <dbReference type="ARBA" id="ARBA00023125"/>
    </source>
</evidence>
<dbReference type="GO" id="GO:0043565">
    <property type="term" value="F:sequence-specific DNA binding"/>
    <property type="evidence" value="ECO:0007669"/>
    <property type="project" value="TreeGrafter"/>
</dbReference>
<dbReference type="InterPro" id="IPR005333">
    <property type="entry name" value="Transcription_factor_TCP"/>
</dbReference>
<protein>
    <submittedName>
        <fullName evidence="10">Transcription factor TEOSINTE BRANCHED 1-like</fullName>
    </submittedName>
</protein>
<keyword evidence="4" id="KW-0804">Transcription</keyword>
<dbReference type="PROSITE" id="PS51369">
    <property type="entry name" value="TCP"/>
    <property type="match status" value="1"/>
</dbReference>
<dbReference type="GeneID" id="109711916"/>
<evidence type="ECO:0000313" key="10">
    <source>
        <dbReference type="RefSeq" id="XP_020090872.1"/>
    </source>
</evidence>
<dbReference type="AlphaFoldDB" id="A0A6P5F5H3"/>
<name>A0A6P5F5H3_ANACO</name>
<dbReference type="OrthoDB" id="1896834at2759"/>
<dbReference type="RefSeq" id="XP_020090872.1">
    <property type="nucleotide sequence ID" value="XM_020235283.1"/>
</dbReference>
<feature type="compositionally biased region" description="Basic and acidic residues" evidence="6">
    <location>
        <begin position="201"/>
        <end position="219"/>
    </location>
</feature>
<dbReference type="PROSITE" id="PS51370">
    <property type="entry name" value="R"/>
    <property type="match status" value="1"/>
</dbReference>
<dbReference type="Pfam" id="PF03634">
    <property type="entry name" value="TCP"/>
    <property type="match status" value="1"/>
</dbReference>
<evidence type="ECO:0000259" key="7">
    <source>
        <dbReference type="PROSITE" id="PS51369"/>
    </source>
</evidence>
<feature type="domain" description="R" evidence="8">
    <location>
        <begin position="200"/>
        <end position="217"/>
    </location>
</feature>
<dbReference type="InterPro" id="IPR017887">
    <property type="entry name" value="TF_TCP_subgr"/>
</dbReference>
<comment type="subcellular location">
    <subcellularLocation>
        <location evidence="1">Nucleus</location>
    </subcellularLocation>
</comment>
<keyword evidence="2" id="KW-0805">Transcription regulation</keyword>
<feature type="domain" description="TCP" evidence="7">
    <location>
        <begin position="87"/>
        <end position="145"/>
    </location>
</feature>
<dbReference type="GO" id="GO:0003700">
    <property type="term" value="F:DNA-binding transcription factor activity"/>
    <property type="evidence" value="ECO:0007669"/>
    <property type="project" value="InterPro"/>
</dbReference>
<dbReference type="GO" id="GO:0005634">
    <property type="term" value="C:nucleus"/>
    <property type="evidence" value="ECO:0007669"/>
    <property type="project" value="UniProtKB-SubCell"/>
</dbReference>
<proteinExistence type="predicted"/>
<gene>
    <name evidence="10" type="primary">LOC109711916</name>
</gene>
<dbReference type="PANTHER" id="PTHR31072">
    <property type="entry name" value="TRANSCRIPTION FACTOR TCP4-RELATED"/>
    <property type="match status" value="1"/>
</dbReference>
<dbReference type="Gramene" id="Aco003020.1.mrna1">
    <property type="protein sequence ID" value="Aco003020.1.mrna1.cds1"/>
    <property type="gene ID" value="Aco003020.1.path1"/>
</dbReference>
<feature type="compositionally biased region" description="Acidic residues" evidence="6">
    <location>
        <begin position="289"/>
        <end position="300"/>
    </location>
</feature>
<dbReference type="InterPro" id="IPR017888">
    <property type="entry name" value="CYC/TB1_R_domain"/>
</dbReference>
<feature type="region of interest" description="Disordered" evidence="6">
    <location>
        <begin position="289"/>
        <end position="321"/>
    </location>
</feature>
<feature type="region of interest" description="Disordered" evidence="6">
    <location>
        <begin position="53"/>
        <end position="99"/>
    </location>
</feature>
<evidence type="ECO:0000256" key="5">
    <source>
        <dbReference type="ARBA" id="ARBA00023242"/>
    </source>
</evidence>
<feature type="compositionally biased region" description="Polar residues" evidence="6">
    <location>
        <begin position="302"/>
        <end position="311"/>
    </location>
</feature>
<evidence type="ECO:0000256" key="6">
    <source>
        <dbReference type="SAM" id="MobiDB-lite"/>
    </source>
</evidence>
<keyword evidence="3" id="KW-0238">DNA-binding</keyword>
<dbReference type="PANTHER" id="PTHR31072:SF226">
    <property type="entry name" value="TRANSCRIPTION FACTOR TCP18"/>
    <property type="match status" value="1"/>
</dbReference>